<evidence type="ECO:0000259" key="10">
    <source>
        <dbReference type="PROSITE" id="PS50110"/>
    </source>
</evidence>
<dbReference type="Pfam" id="PF00072">
    <property type="entry name" value="Response_reg"/>
    <property type="match status" value="1"/>
</dbReference>
<evidence type="ECO:0000256" key="7">
    <source>
        <dbReference type="SAM" id="Coils"/>
    </source>
</evidence>
<evidence type="ECO:0000256" key="3">
    <source>
        <dbReference type="ARBA" id="ARBA00022692"/>
    </source>
</evidence>
<dbReference type="PRINTS" id="PR01490">
    <property type="entry name" value="RTXTOXIND"/>
</dbReference>
<comment type="caution">
    <text evidence="11">The sequence shown here is derived from an EMBL/GenBank/DDBJ whole genome shotgun (WGS) entry which is preliminary data.</text>
</comment>
<feature type="coiled-coil region" evidence="7">
    <location>
        <begin position="400"/>
        <end position="441"/>
    </location>
</feature>
<dbReference type="InterPro" id="IPR001789">
    <property type="entry name" value="Sig_transdc_resp-reg_receiver"/>
</dbReference>
<dbReference type="InterPro" id="IPR011006">
    <property type="entry name" value="CheY-like_superfamily"/>
</dbReference>
<dbReference type="RefSeq" id="WP_229641278.1">
    <property type="nucleotide sequence ID" value="NZ_JADWDC010000037.1"/>
</dbReference>
<evidence type="ECO:0000256" key="8">
    <source>
        <dbReference type="SAM" id="MobiDB-lite"/>
    </source>
</evidence>
<accession>A0A964FGL9</accession>
<evidence type="ECO:0000256" key="5">
    <source>
        <dbReference type="ARBA" id="ARBA00023136"/>
    </source>
</evidence>
<dbReference type="Gene3D" id="2.40.50.100">
    <property type="match status" value="1"/>
</dbReference>
<dbReference type="InterPro" id="IPR050739">
    <property type="entry name" value="MFP"/>
</dbReference>
<evidence type="ECO:0000256" key="4">
    <source>
        <dbReference type="ARBA" id="ARBA00022989"/>
    </source>
</evidence>
<gene>
    <name evidence="11" type="ORF">I4641_14610</name>
</gene>
<dbReference type="Pfam" id="PF26002">
    <property type="entry name" value="Beta-barrel_AprE"/>
    <property type="match status" value="1"/>
</dbReference>
<evidence type="ECO:0000256" key="1">
    <source>
        <dbReference type="ARBA" id="ARBA00004167"/>
    </source>
</evidence>
<organism evidence="11 12">
    <name type="scientific">Waterburya agarophytonicola KI4</name>
    <dbReference type="NCBI Taxonomy" id="2874699"/>
    <lineage>
        <taxon>Bacteria</taxon>
        <taxon>Bacillati</taxon>
        <taxon>Cyanobacteriota</taxon>
        <taxon>Cyanophyceae</taxon>
        <taxon>Pleurocapsales</taxon>
        <taxon>Hyellaceae</taxon>
        <taxon>Waterburya</taxon>
        <taxon>Waterburya agarophytonicola</taxon>
    </lineage>
</organism>
<evidence type="ECO:0000256" key="2">
    <source>
        <dbReference type="ARBA" id="ARBA00009477"/>
    </source>
</evidence>
<sequence>MNSSSNGKSDRPNNGENSNLPDKIAVLIVDDQKMIREGLKALVKTEEDIEIVGVAENGEHAVKQVESLKPDVVLMDMEMPGMNGMEATKLICQRFPDVKVLVLSTFDTQEYVSRSLSSGAMGYLLKGTPAKELTDAIRSVHRGYAQIGPGIYRNLSSLPQIEEAQKLPAMSSISLTPPEEKSRPERSYPKGELVTTNSAKELDALVKRNPASAKTRKFEQTVILRRSPKWSRYTIWGIMGVSAFAVIWSYFAKIEQVIPAQGQIQPSGKVQEIQVPTNGVVQEVKVEEGQRVEKGDVLLLLDATTSQAQVDSLNQVRKSLVQENKFYRALLAGDIDASNIDGAIASLEIPREIAYLTRNRAELKDENELFQNLLGNSNRAMSPEQQARLETSQADISERTTSARLEVEQLEKQLEQNKIQVEDTRAQLATGKQNLKEIKERNTEAMTQAKESLAIEEQTLKAILPVFKEGGLSKIQVDQQQQRINDRKAAINDALKEGNLERDRQQQQVTTLQAEIQRLLQEEQRLTLDISQARQQLNNTTTLSKKDLLDQIAANRKRLSEIDSQLNKTIVENDKRIAEINSQVSSAAMNLKYQTITAPVTGDVFDLRAYSGYVPPSGQNAPPVLKIVPTENLVAEIFISPKDIGFVKKGMDTDVRISAFNYSDYGDIDGKVKFISASALEPEPPYDFFRYVAKVDLEQDYLIINGEKQYIQPGMEVQANVRINKDRTVFQLFTSKYKGGIDKFQEVE</sequence>
<dbReference type="SUPFAM" id="SSF111369">
    <property type="entry name" value="HlyD-like secretion proteins"/>
    <property type="match status" value="1"/>
</dbReference>
<reference evidence="11" key="1">
    <citation type="journal article" date="2021" name="Antonie Van Leeuwenhoek">
        <title>Draft genome and description of Waterburya agarophytonicola gen. nov. sp. nov. (Pleurocapsales, Cyanobacteria): a seaweed symbiont.</title>
        <authorList>
            <person name="Bonthond G."/>
            <person name="Shalygin S."/>
            <person name="Bayer T."/>
            <person name="Weinberger F."/>
        </authorList>
    </citation>
    <scope>NUCLEOTIDE SEQUENCE</scope>
    <source>
        <strain evidence="11">KI4</strain>
    </source>
</reference>
<evidence type="ECO:0000256" key="6">
    <source>
        <dbReference type="PROSITE-ProRule" id="PRU00169"/>
    </source>
</evidence>
<evidence type="ECO:0000256" key="9">
    <source>
        <dbReference type="SAM" id="Phobius"/>
    </source>
</evidence>
<dbReference type="Proteomes" id="UP000729733">
    <property type="component" value="Unassembled WGS sequence"/>
</dbReference>
<dbReference type="PROSITE" id="PS50110">
    <property type="entry name" value="RESPONSE_REGULATORY"/>
    <property type="match status" value="1"/>
</dbReference>
<keyword evidence="3 9" id="KW-0812">Transmembrane</keyword>
<dbReference type="Gene3D" id="3.40.50.2300">
    <property type="match status" value="1"/>
</dbReference>
<comment type="similarity">
    <text evidence="2">Belongs to the membrane fusion protein (MFP) (TC 8.A.1) family.</text>
</comment>
<dbReference type="SUPFAM" id="SSF52172">
    <property type="entry name" value="CheY-like"/>
    <property type="match status" value="1"/>
</dbReference>
<proteinExistence type="inferred from homology"/>
<dbReference type="InterPro" id="IPR058982">
    <property type="entry name" value="Beta-barrel_AprE"/>
</dbReference>
<dbReference type="PANTHER" id="PTHR30386">
    <property type="entry name" value="MEMBRANE FUSION SUBUNIT OF EMRAB-TOLC MULTIDRUG EFFLUX PUMP"/>
    <property type="match status" value="1"/>
</dbReference>
<keyword evidence="12" id="KW-1185">Reference proteome</keyword>
<dbReference type="GO" id="GO:0016020">
    <property type="term" value="C:membrane"/>
    <property type="evidence" value="ECO:0007669"/>
    <property type="project" value="UniProtKB-SubCell"/>
</dbReference>
<keyword evidence="4 9" id="KW-1133">Transmembrane helix</keyword>
<feature type="coiled-coil region" evidence="7">
    <location>
        <begin position="477"/>
        <end position="536"/>
    </location>
</feature>
<dbReference type="AlphaFoldDB" id="A0A964FGL9"/>
<dbReference type="CDD" id="cd17535">
    <property type="entry name" value="REC_NarL-like"/>
    <property type="match status" value="1"/>
</dbReference>
<protein>
    <submittedName>
        <fullName evidence="11">Response regulator</fullName>
    </submittedName>
</protein>
<name>A0A964FGL9_9CYAN</name>
<feature type="domain" description="Response regulatory" evidence="10">
    <location>
        <begin position="25"/>
        <end position="141"/>
    </location>
</feature>
<evidence type="ECO:0000313" key="11">
    <source>
        <dbReference type="EMBL" id="MCC0178211.1"/>
    </source>
</evidence>
<feature type="region of interest" description="Disordered" evidence="8">
    <location>
        <begin position="169"/>
        <end position="193"/>
    </location>
</feature>
<dbReference type="PANTHER" id="PTHR30386:SF26">
    <property type="entry name" value="TRANSPORT PROTEIN COMB"/>
    <property type="match status" value="1"/>
</dbReference>
<comment type="subcellular location">
    <subcellularLocation>
        <location evidence="1">Membrane</location>
        <topology evidence="1">Single-pass membrane protein</topology>
    </subcellularLocation>
</comment>
<dbReference type="SMART" id="SM00448">
    <property type="entry name" value="REC"/>
    <property type="match status" value="1"/>
</dbReference>
<keyword evidence="5 9" id="KW-0472">Membrane</keyword>
<feature type="transmembrane region" description="Helical" evidence="9">
    <location>
        <begin position="233"/>
        <end position="251"/>
    </location>
</feature>
<dbReference type="InterPro" id="IPR058245">
    <property type="entry name" value="NreC/VraR/RcsB-like_REC"/>
</dbReference>
<feature type="compositionally biased region" description="Basic and acidic residues" evidence="8">
    <location>
        <begin position="178"/>
        <end position="189"/>
    </location>
</feature>
<dbReference type="GO" id="GO:0000160">
    <property type="term" value="P:phosphorelay signal transduction system"/>
    <property type="evidence" value="ECO:0007669"/>
    <property type="project" value="InterPro"/>
</dbReference>
<keyword evidence="6" id="KW-0597">Phosphoprotein</keyword>
<evidence type="ECO:0000313" key="12">
    <source>
        <dbReference type="Proteomes" id="UP000729733"/>
    </source>
</evidence>
<keyword evidence="7" id="KW-0175">Coiled coil</keyword>
<feature type="modified residue" description="4-aspartylphosphate" evidence="6">
    <location>
        <position position="76"/>
    </location>
</feature>
<dbReference type="Gene3D" id="2.40.30.170">
    <property type="match status" value="1"/>
</dbReference>
<dbReference type="EMBL" id="JADWDC010000037">
    <property type="protein sequence ID" value="MCC0178211.1"/>
    <property type="molecule type" value="Genomic_DNA"/>
</dbReference>
<feature type="region of interest" description="Disordered" evidence="8">
    <location>
        <begin position="1"/>
        <end position="20"/>
    </location>
</feature>